<protein>
    <submittedName>
        <fullName evidence="3">Uncharacterized protein</fullName>
    </submittedName>
</protein>
<evidence type="ECO:0000256" key="1">
    <source>
        <dbReference type="SAM" id="MobiDB-lite"/>
    </source>
</evidence>
<dbReference type="AlphaFoldDB" id="A0A9P5HUZ1"/>
<dbReference type="RefSeq" id="XP_038727069.1">
    <property type="nucleotide sequence ID" value="XM_038882018.1"/>
</dbReference>
<feature type="compositionally biased region" description="Basic and acidic residues" evidence="1">
    <location>
        <begin position="93"/>
        <end position="107"/>
    </location>
</feature>
<keyword evidence="2" id="KW-0472">Membrane</keyword>
<gene>
    <name evidence="3" type="ORF">EAE97_011503</name>
</gene>
<keyword evidence="2" id="KW-1133">Transmembrane helix</keyword>
<dbReference type="Proteomes" id="UP000710849">
    <property type="component" value="Unassembled WGS sequence"/>
</dbReference>
<sequence length="122" mass="13511">MWKSVEKTFWIENFTKNAMVFAIGFIPGPGPFMTIAFSLTWTAFKDEEAFWNELSLWVPTLAQGKDLNVEKLNSKPQPVVKVTLDEAKKVLKETEVGEPPEGKKADNPDGGLVLGVAAAEEK</sequence>
<keyword evidence="2" id="KW-0812">Transmembrane</keyword>
<evidence type="ECO:0000313" key="3">
    <source>
        <dbReference type="EMBL" id="KAF7920162.1"/>
    </source>
</evidence>
<evidence type="ECO:0000256" key="2">
    <source>
        <dbReference type="SAM" id="Phobius"/>
    </source>
</evidence>
<comment type="caution">
    <text evidence="3">The sequence shown here is derived from an EMBL/GenBank/DDBJ whole genome shotgun (WGS) entry which is preliminary data.</text>
</comment>
<feature type="transmembrane region" description="Helical" evidence="2">
    <location>
        <begin position="20"/>
        <end position="44"/>
    </location>
</feature>
<name>A0A9P5HUZ1_9HELO</name>
<keyword evidence="4" id="KW-1185">Reference proteome</keyword>
<feature type="region of interest" description="Disordered" evidence="1">
    <location>
        <begin position="93"/>
        <end position="122"/>
    </location>
</feature>
<accession>A0A9P5HUZ1</accession>
<dbReference type="EMBL" id="RCSW01000038">
    <property type="protein sequence ID" value="KAF7920162.1"/>
    <property type="molecule type" value="Genomic_DNA"/>
</dbReference>
<reference evidence="3 4" key="1">
    <citation type="journal article" date="2020" name="Genome Biol. Evol.">
        <title>Comparative genomics of Sclerotiniaceae.</title>
        <authorList>
            <person name="Valero Jimenez C.A."/>
            <person name="Steentjes M."/>
            <person name="Scholten O.E."/>
            <person name="Van Kan J.A.L."/>
        </authorList>
    </citation>
    <scope>NUCLEOTIDE SEQUENCE [LARGE SCALE GENOMIC DNA]</scope>
    <source>
        <strain evidence="3 4">MUCL 94</strain>
    </source>
</reference>
<evidence type="ECO:0000313" key="4">
    <source>
        <dbReference type="Proteomes" id="UP000710849"/>
    </source>
</evidence>
<organism evidence="3 4">
    <name type="scientific">Botrytis byssoidea</name>
    <dbReference type="NCBI Taxonomy" id="139641"/>
    <lineage>
        <taxon>Eukaryota</taxon>
        <taxon>Fungi</taxon>
        <taxon>Dikarya</taxon>
        <taxon>Ascomycota</taxon>
        <taxon>Pezizomycotina</taxon>
        <taxon>Leotiomycetes</taxon>
        <taxon>Helotiales</taxon>
        <taxon>Sclerotiniaceae</taxon>
        <taxon>Botrytis</taxon>
    </lineage>
</organism>
<proteinExistence type="predicted"/>
<dbReference type="GeneID" id="62155091"/>